<name>M0ZKZ3_SOLTU</name>
<dbReference type="Proteomes" id="UP000011115">
    <property type="component" value="Unassembled WGS sequence"/>
</dbReference>
<dbReference type="PANTHER" id="PTHR47074">
    <property type="entry name" value="BNAC02G40300D PROTEIN"/>
    <property type="match status" value="1"/>
</dbReference>
<evidence type="ECO:0000313" key="1">
    <source>
        <dbReference type="EnsemblPlants" id="PGSC0003DMT400002980"/>
    </source>
</evidence>
<dbReference type="PaxDb" id="4113-PGSC0003DMT400002980"/>
<evidence type="ECO:0000313" key="2">
    <source>
        <dbReference type="Proteomes" id="UP000011115"/>
    </source>
</evidence>
<organism evidence="1 2">
    <name type="scientific">Solanum tuberosum</name>
    <name type="common">Potato</name>
    <dbReference type="NCBI Taxonomy" id="4113"/>
    <lineage>
        <taxon>Eukaryota</taxon>
        <taxon>Viridiplantae</taxon>
        <taxon>Streptophyta</taxon>
        <taxon>Embryophyta</taxon>
        <taxon>Tracheophyta</taxon>
        <taxon>Spermatophyta</taxon>
        <taxon>Magnoliopsida</taxon>
        <taxon>eudicotyledons</taxon>
        <taxon>Gunneridae</taxon>
        <taxon>Pentapetalae</taxon>
        <taxon>asterids</taxon>
        <taxon>lamiids</taxon>
        <taxon>Solanales</taxon>
        <taxon>Solanaceae</taxon>
        <taxon>Solanoideae</taxon>
        <taxon>Solaneae</taxon>
        <taxon>Solanum</taxon>
    </lineage>
</organism>
<dbReference type="InterPro" id="IPR052929">
    <property type="entry name" value="RNase_H-like_EbsB-rel"/>
</dbReference>
<proteinExistence type="predicted"/>
<dbReference type="PANTHER" id="PTHR47074:SF71">
    <property type="entry name" value="RNASE H TYPE-1 DOMAIN-CONTAINING PROTEIN"/>
    <property type="match status" value="1"/>
</dbReference>
<keyword evidence="2" id="KW-1185">Reference proteome</keyword>
<dbReference type="InParanoid" id="M0ZKZ3"/>
<sequence>MENNIWLNLKMAIKLAFPTFEMADSWKNFSETVEHLRHTTEWEIIKWIKPTTGKVKLNTDRSFSKNGAGIGGIVRNEYGICGKVDCDINNKEEAKVAKYGIEWCSQNGLTN</sequence>
<reference evidence="2" key="1">
    <citation type="journal article" date="2011" name="Nature">
        <title>Genome sequence and analysis of the tuber crop potato.</title>
        <authorList>
            <consortium name="The Potato Genome Sequencing Consortium"/>
        </authorList>
    </citation>
    <scope>NUCLEOTIDE SEQUENCE [LARGE SCALE GENOMIC DNA]</scope>
    <source>
        <strain evidence="2">cv. DM1-3 516 R44</strain>
    </source>
</reference>
<dbReference type="AlphaFoldDB" id="M0ZKZ3"/>
<dbReference type="EnsemblPlants" id="PGSC0003DMT400002980">
    <property type="protein sequence ID" value="PGSC0003DMT400002980"/>
    <property type="gene ID" value="PGSC0003DMG400001171"/>
</dbReference>
<protein>
    <submittedName>
        <fullName evidence="1">RNase H family protein</fullName>
    </submittedName>
</protein>
<dbReference type="HOGENOM" id="CLU_2162912_0_0_1"/>
<dbReference type="Gramene" id="PGSC0003DMT400002980">
    <property type="protein sequence ID" value="PGSC0003DMT400002980"/>
    <property type="gene ID" value="PGSC0003DMG400001171"/>
</dbReference>
<reference evidence="1" key="2">
    <citation type="submission" date="2015-06" db="UniProtKB">
        <authorList>
            <consortium name="EnsemblPlants"/>
        </authorList>
    </citation>
    <scope>IDENTIFICATION</scope>
    <source>
        <strain evidence="1">DM1-3 516 R44</strain>
    </source>
</reference>
<dbReference type="SMR" id="M0ZKZ3"/>
<accession>M0ZKZ3</accession>